<evidence type="ECO:0000256" key="2">
    <source>
        <dbReference type="ARBA" id="ARBA00008388"/>
    </source>
</evidence>
<dbReference type="Gene3D" id="1.20.1260.140">
    <property type="entry name" value="Alternative oxidase"/>
    <property type="match status" value="1"/>
</dbReference>
<reference evidence="17 18" key="1">
    <citation type="submission" date="2024-03" db="EMBL/GenBank/DDBJ databases">
        <title>The Acrasis kona genome and developmental transcriptomes reveal deep origins of eukaryotic multicellular pathways.</title>
        <authorList>
            <person name="Sheikh S."/>
            <person name="Fu C.-J."/>
            <person name="Brown M.W."/>
            <person name="Baldauf S.L."/>
        </authorList>
    </citation>
    <scope>NUCLEOTIDE SEQUENCE [LARGE SCALE GENOMIC DNA]</scope>
    <source>
        <strain evidence="17 18">ATCC MYA-3509</strain>
    </source>
</reference>
<dbReference type="InterPro" id="IPR038659">
    <property type="entry name" value="AOX_sf"/>
</dbReference>
<comment type="subcellular location">
    <subcellularLocation>
        <location evidence="1">Mitochondrion inner membrane</location>
    </subcellularLocation>
</comment>
<evidence type="ECO:0000256" key="3">
    <source>
        <dbReference type="ARBA" id="ARBA00022448"/>
    </source>
</evidence>
<keyword evidence="7" id="KW-0999">Mitochondrion inner membrane</keyword>
<comment type="similarity">
    <text evidence="2">Belongs to the alternative oxidase family.</text>
</comment>
<keyword evidence="13" id="KW-0496">Mitochondrion</keyword>
<dbReference type="AlphaFoldDB" id="A0AAW2YXC2"/>
<feature type="binding site" evidence="16">
    <location>
        <position position="195"/>
    </location>
    <ligand>
        <name>Fe cation</name>
        <dbReference type="ChEBI" id="CHEBI:24875"/>
        <label>2</label>
    </ligand>
</feature>
<evidence type="ECO:0000313" key="18">
    <source>
        <dbReference type="Proteomes" id="UP001431209"/>
    </source>
</evidence>
<evidence type="ECO:0000256" key="6">
    <source>
        <dbReference type="ARBA" id="ARBA00022723"/>
    </source>
</evidence>
<keyword evidence="3" id="KW-0813">Transport</keyword>
<proteinExistence type="inferred from homology"/>
<evidence type="ECO:0000256" key="8">
    <source>
        <dbReference type="ARBA" id="ARBA00022946"/>
    </source>
</evidence>
<evidence type="ECO:0000256" key="4">
    <source>
        <dbReference type="ARBA" id="ARBA00022660"/>
    </source>
</evidence>
<comment type="function">
    <text evidence="15">Catalyzes cyanide-resistant oxygen consumption. May increase respiration when the cytochrome respiratory pathway is restricted, or in response to low temperatures.</text>
</comment>
<dbReference type="FunFam" id="1.20.1260.140:FF:000002">
    <property type="entry name" value="Alternative oxidase"/>
    <property type="match status" value="1"/>
</dbReference>
<keyword evidence="12 16" id="KW-0408">Iron</keyword>
<name>A0AAW2YXC2_9EUKA</name>
<comment type="caution">
    <text evidence="17">The sequence shown here is derived from an EMBL/GenBank/DDBJ whole genome shotgun (WGS) entry which is preliminary data.</text>
</comment>
<evidence type="ECO:0000256" key="14">
    <source>
        <dbReference type="ARBA" id="ARBA00023136"/>
    </source>
</evidence>
<comment type="cofactor">
    <cofactor evidence="16">
        <name>Fe cation</name>
        <dbReference type="ChEBI" id="CHEBI:24875"/>
    </cofactor>
    <text evidence="16">Binds 2 iron ions per subunit.</text>
</comment>
<feature type="binding site" evidence="16">
    <location>
        <position position="302"/>
    </location>
    <ligand>
        <name>Fe cation</name>
        <dbReference type="ChEBI" id="CHEBI:24875"/>
        <label>2</label>
    </ligand>
</feature>
<evidence type="ECO:0000256" key="15">
    <source>
        <dbReference type="ARBA" id="ARBA00025285"/>
    </source>
</evidence>
<dbReference type="PIRSF" id="PIRSF005229">
    <property type="entry name" value="AOX"/>
    <property type="match status" value="1"/>
</dbReference>
<evidence type="ECO:0000256" key="9">
    <source>
        <dbReference type="ARBA" id="ARBA00022982"/>
    </source>
</evidence>
<keyword evidence="9" id="KW-0249">Electron transport</keyword>
<protein>
    <submittedName>
        <fullName evidence="17">Alternative oxidase, mitochondrial</fullName>
    </submittedName>
</protein>
<accession>A0AAW2YXC2</accession>
<keyword evidence="6 16" id="KW-0479">Metal-binding</keyword>
<keyword evidence="10" id="KW-1133">Transmembrane helix</keyword>
<evidence type="ECO:0000256" key="11">
    <source>
        <dbReference type="ARBA" id="ARBA00023002"/>
    </source>
</evidence>
<evidence type="ECO:0000256" key="7">
    <source>
        <dbReference type="ARBA" id="ARBA00022792"/>
    </source>
</evidence>
<keyword evidence="4" id="KW-0679">Respiratory chain</keyword>
<dbReference type="PANTHER" id="PTHR31803:SF3">
    <property type="entry name" value="ALTERNATIVE OXIDASE"/>
    <property type="match status" value="1"/>
</dbReference>
<evidence type="ECO:0000256" key="1">
    <source>
        <dbReference type="ARBA" id="ARBA00004273"/>
    </source>
</evidence>
<evidence type="ECO:0000256" key="12">
    <source>
        <dbReference type="ARBA" id="ARBA00023004"/>
    </source>
</evidence>
<evidence type="ECO:0000313" key="17">
    <source>
        <dbReference type="EMBL" id="KAL0481654.1"/>
    </source>
</evidence>
<feature type="binding site" evidence="16">
    <location>
        <position position="156"/>
    </location>
    <ligand>
        <name>Fe cation</name>
        <dbReference type="ChEBI" id="CHEBI:24875"/>
        <label>1</label>
    </ligand>
</feature>
<evidence type="ECO:0000256" key="13">
    <source>
        <dbReference type="ARBA" id="ARBA00023128"/>
    </source>
</evidence>
<keyword evidence="8" id="KW-0809">Transit peptide</keyword>
<keyword evidence="11" id="KW-0560">Oxidoreductase</keyword>
<dbReference type="EMBL" id="JAOPGA020000780">
    <property type="protein sequence ID" value="KAL0481654.1"/>
    <property type="molecule type" value="Genomic_DNA"/>
</dbReference>
<dbReference type="GO" id="GO:0010230">
    <property type="term" value="P:alternative respiration"/>
    <property type="evidence" value="ECO:0007669"/>
    <property type="project" value="TreeGrafter"/>
</dbReference>
<evidence type="ECO:0000256" key="16">
    <source>
        <dbReference type="PIRSR" id="PIRSR005229-1"/>
    </source>
</evidence>
<dbReference type="GO" id="GO:0046872">
    <property type="term" value="F:metal ion binding"/>
    <property type="evidence" value="ECO:0007669"/>
    <property type="project" value="UniProtKB-KW"/>
</dbReference>
<keyword evidence="18" id="KW-1185">Reference proteome</keyword>
<sequence>MRISSSVALRTLSGSRIYQTTRYVPIKKLYRPYSTMEEKSIAENNTEDKSRVDEAMRVRKEFVKENADGFTKPSGDIYKNSKSSVDFGDDYNLPHPLWNHDYVWNVQHQHTPPANLTDKLALWTIRTIRFNFDWMSGWMWGRPTINKALNRVCFLESIAGVPGSVGGLLRHLHSLRRMRRDNGWIHTLMEEAENERMHLLVYLKQKEPGLFFRSCVWVSQGIFFNFFFLSYLVSPTFCHRLVGYLEEEAFKTYTHILEEIQNGTTDLTKWKNTPAPEIAIKYWKLPENSTMLDVVAHTRADEAHHRDVNHAFAGLNYSTDANPYMPGH</sequence>
<dbReference type="PANTHER" id="PTHR31803">
    <property type="entry name" value="ALTERNATIVE OXIDASE"/>
    <property type="match status" value="1"/>
</dbReference>
<feature type="binding site" evidence="16">
    <location>
        <position position="195"/>
    </location>
    <ligand>
        <name>Fe cation</name>
        <dbReference type="ChEBI" id="CHEBI:24875"/>
        <label>1</label>
    </ligand>
</feature>
<gene>
    <name evidence="17" type="ORF">AKO1_012482</name>
</gene>
<dbReference type="GO" id="GO:0009916">
    <property type="term" value="F:alternative oxidase activity"/>
    <property type="evidence" value="ECO:0007669"/>
    <property type="project" value="InterPro"/>
</dbReference>
<feature type="binding site" evidence="16">
    <location>
        <position position="198"/>
    </location>
    <ligand>
        <name>Fe cation</name>
        <dbReference type="ChEBI" id="CHEBI:24875"/>
        <label>1</label>
    </ligand>
</feature>
<dbReference type="Proteomes" id="UP001431209">
    <property type="component" value="Unassembled WGS sequence"/>
</dbReference>
<dbReference type="Pfam" id="PF01786">
    <property type="entry name" value="AOX"/>
    <property type="match status" value="1"/>
</dbReference>
<keyword evidence="5" id="KW-0812">Transmembrane</keyword>
<dbReference type="InterPro" id="IPR002680">
    <property type="entry name" value="AOX"/>
</dbReference>
<evidence type="ECO:0000256" key="10">
    <source>
        <dbReference type="ARBA" id="ARBA00022989"/>
    </source>
</evidence>
<feature type="binding site" evidence="16">
    <location>
        <position position="246"/>
    </location>
    <ligand>
        <name>Fe cation</name>
        <dbReference type="ChEBI" id="CHEBI:24875"/>
        <label>2</label>
    </ligand>
</feature>
<dbReference type="GO" id="GO:0005743">
    <property type="term" value="C:mitochondrial inner membrane"/>
    <property type="evidence" value="ECO:0007669"/>
    <property type="project" value="UniProtKB-SubCell"/>
</dbReference>
<organism evidence="17 18">
    <name type="scientific">Acrasis kona</name>
    <dbReference type="NCBI Taxonomy" id="1008807"/>
    <lineage>
        <taxon>Eukaryota</taxon>
        <taxon>Discoba</taxon>
        <taxon>Heterolobosea</taxon>
        <taxon>Tetramitia</taxon>
        <taxon>Eutetramitia</taxon>
        <taxon>Acrasidae</taxon>
        <taxon>Acrasis</taxon>
    </lineage>
</organism>
<evidence type="ECO:0000256" key="5">
    <source>
        <dbReference type="ARBA" id="ARBA00022692"/>
    </source>
</evidence>
<dbReference type="CDD" id="cd01053">
    <property type="entry name" value="AOX"/>
    <property type="match status" value="1"/>
</dbReference>
<feature type="binding site" evidence="16">
    <location>
        <position position="302"/>
    </location>
    <ligand>
        <name>Fe cation</name>
        <dbReference type="ChEBI" id="CHEBI:24875"/>
        <label>1</label>
    </ligand>
</feature>
<feature type="binding site" evidence="16">
    <location>
        <position position="305"/>
    </location>
    <ligand>
        <name>Fe cation</name>
        <dbReference type="ChEBI" id="CHEBI:24875"/>
        <label>2</label>
    </ligand>
</feature>
<keyword evidence="14" id="KW-0472">Membrane</keyword>